<dbReference type="InParanoid" id="A0A0D0BFU9"/>
<dbReference type="OrthoDB" id="2661355at2759"/>
<dbReference type="EMBL" id="KN835246">
    <property type="protein sequence ID" value="KIK42168.1"/>
    <property type="molecule type" value="Genomic_DNA"/>
</dbReference>
<gene>
    <name evidence="1" type="ORF">CY34DRAFT_159855</name>
</gene>
<name>A0A0D0BFU9_9AGAM</name>
<protein>
    <submittedName>
        <fullName evidence="1">Uncharacterized protein</fullName>
    </submittedName>
</protein>
<accession>A0A0D0BFU9</accession>
<dbReference type="AlphaFoldDB" id="A0A0D0BFU9"/>
<organism evidence="1 2">
    <name type="scientific">Suillus luteus UH-Slu-Lm8-n1</name>
    <dbReference type="NCBI Taxonomy" id="930992"/>
    <lineage>
        <taxon>Eukaryota</taxon>
        <taxon>Fungi</taxon>
        <taxon>Dikarya</taxon>
        <taxon>Basidiomycota</taxon>
        <taxon>Agaricomycotina</taxon>
        <taxon>Agaricomycetes</taxon>
        <taxon>Agaricomycetidae</taxon>
        <taxon>Boletales</taxon>
        <taxon>Suillineae</taxon>
        <taxon>Suillaceae</taxon>
        <taxon>Suillus</taxon>
    </lineage>
</organism>
<dbReference type="HOGENOM" id="CLU_639646_0_0_1"/>
<reference evidence="2" key="2">
    <citation type="submission" date="2015-01" db="EMBL/GenBank/DDBJ databases">
        <title>Evolutionary Origins and Diversification of the Mycorrhizal Mutualists.</title>
        <authorList>
            <consortium name="DOE Joint Genome Institute"/>
            <consortium name="Mycorrhizal Genomics Consortium"/>
            <person name="Kohler A."/>
            <person name="Kuo A."/>
            <person name="Nagy L.G."/>
            <person name="Floudas D."/>
            <person name="Copeland A."/>
            <person name="Barry K.W."/>
            <person name="Cichocki N."/>
            <person name="Veneault-Fourrey C."/>
            <person name="LaButti K."/>
            <person name="Lindquist E.A."/>
            <person name="Lipzen A."/>
            <person name="Lundell T."/>
            <person name="Morin E."/>
            <person name="Murat C."/>
            <person name="Riley R."/>
            <person name="Ohm R."/>
            <person name="Sun H."/>
            <person name="Tunlid A."/>
            <person name="Henrissat B."/>
            <person name="Grigoriev I.V."/>
            <person name="Hibbett D.S."/>
            <person name="Martin F."/>
        </authorList>
    </citation>
    <scope>NUCLEOTIDE SEQUENCE [LARGE SCALE GENOMIC DNA]</scope>
    <source>
        <strain evidence="2">UH-Slu-Lm8-n1</strain>
    </source>
</reference>
<keyword evidence="2" id="KW-1185">Reference proteome</keyword>
<proteinExistence type="predicted"/>
<dbReference type="Proteomes" id="UP000054485">
    <property type="component" value="Unassembled WGS sequence"/>
</dbReference>
<evidence type="ECO:0000313" key="2">
    <source>
        <dbReference type="Proteomes" id="UP000054485"/>
    </source>
</evidence>
<evidence type="ECO:0000313" key="1">
    <source>
        <dbReference type="EMBL" id="KIK42168.1"/>
    </source>
</evidence>
<reference evidence="1 2" key="1">
    <citation type="submission" date="2014-04" db="EMBL/GenBank/DDBJ databases">
        <authorList>
            <consortium name="DOE Joint Genome Institute"/>
            <person name="Kuo A."/>
            <person name="Ruytinx J."/>
            <person name="Rineau F."/>
            <person name="Colpaert J."/>
            <person name="Kohler A."/>
            <person name="Nagy L.G."/>
            <person name="Floudas D."/>
            <person name="Copeland A."/>
            <person name="Barry K.W."/>
            <person name="Cichocki N."/>
            <person name="Veneault-Fourrey C."/>
            <person name="LaButti K."/>
            <person name="Lindquist E.A."/>
            <person name="Lipzen A."/>
            <person name="Lundell T."/>
            <person name="Morin E."/>
            <person name="Murat C."/>
            <person name="Sun H."/>
            <person name="Tunlid A."/>
            <person name="Henrissat B."/>
            <person name="Grigoriev I.V."/>
            <person name="Hibbett D.S."/>
            <person name="Martin F."/>
            <person name="Nordberg H.P."/>
            <person name="Cantor M.N."/>
            <person name="Hua S.X."/>
        </authorList>
    </citation>
    <scope>NUCLEOTIDE SEQUENCE [LARGE SCALE GENOMIC DNA]</scope>
    <source>
        <strain evidence="1 2">UH-Slu-Lm8-n1</strain>
    </source>
</reference>
<sequence>MPAALDRLSSVLSTSMPSDPHYPPGGISDINHPPITHNQLCISLPDPTLVTTELLTLHQVAHQRQQEEAVSLNYQHGTKVTRFLVKIRSLCTISYGKHGFFFATCAPPACISLTDSTIGTTKVFTLPQVARQHKEKEPMNSNYRPGEVAMRYFTKVCTIASGKPGSLSTNCAQPSYNCLSDALETITTIHSISLLATTDADDTFITADERIHVSNLAPLASEVVREELYIRGYLKRHEQDNCFLCQLRCIVVPRLLQVFHGRWPKQVSAVPVSSKSPQHPSPQAIGRRGGLTVAEALKSANIKENPRTPTPTRLSPSDQSIYWSCKSPRTAVDSSPSPFIQESPMSITQFCDFCEYSYITSHTTPPSSPELVGLNEKTVLGTMSSFSEAALRSLAPRVALMKSKSSCVEGDARSFQRLRYGEVCNYHLV</sequence>